<keyword evidence="2" id="KW-1185">Reference proteome</keyword>
<dbReference type="RefSeq" id="WP_191267104.1">
    <property type="nucleotide sequence ID" value="NZ_BMXJ01000001.1"/>
</dbReference>
<gene>
    <name evidence="1" type="ORF">H4W79_004568</name>
</gene>
<name>A0ABR9HMV0_9ACTN</name>
<proteinExistence type="predicted"/>
<dbReference type="EMBL" id="JADBDY010000001">
    <property type="protein sequence ID" value="MBE1460354.1"/>
    <property type="molecule type" value="Genomic_DNA"/>
</dbReference>
<dbReference type="InterPro" id="IPR003673">
    <property type="entry name" value="CoA-Trfase_fam_III"/>
</dbReference>
<dbReference type="SUPFAM" id="SSF89796">
    <property type="entry name" value="CoA-transferase family III (CaiB/BaiF)"/>
    <property type="match status" value="2"/>
</dbReference>
<dbReference type="InterPro" id="IPR050509">
    <property type="entry name" value="CoA-transferase_III"/>
</dbReference>
<dbReference type="Gene3D" id="3.40.50.10540">
    <property type="entry name" value="Crotonobetainyl-coa:carnitine coa-transferase, domain 1"/>
    <property type="match status" value="1"/>
</dbReference>
<dbReference type="Pfam" id="PF02515">
    <property type="entry name" value="CoA_transf_3"/>
    <property type="match status" value="1"/>
</dbReference>
<accession>A0ABR9HMV0</accession>
<dbReference type="PANTHER" id="PTHR48228:SF4">
    <property type="entry name" value="BLR3030 PROTEIN"/>
    <property type="match status" value="1"/>
</dbReference>
<dbReference type="InterPro" id="IPR023606">
    <property type="entry name" value="CoA-Trfase_III_dom_1_sf"/>
</dbReference>
<comment type="caution">
    <text evidence="1">The sequence shown here is derived from an EMBL/GenBank/DDBJ whole genome shotgun (WGS) entry which is preliminary data.</text>
</comment>
<evidence type="ECO:0000313" key="2">
    <source>
        <dbReference type="Proteomes" id="UP000598217"/>
    </source>
</evidence>
<dbReference type="PANTHER" id="PTHR48228">
    <property type="entry name" value="SUCCINYL-COA--D-CITRAMALATE COA-TRANSFERASE"/>
    <property type="match status" value="1"/>
</dbReference>
<protein>
    <submittedName>
        <fullName evidence="1">Crotonobetainyl-CoA:carnitine CoA-transferase CaiB-like acyl-CoA transferase</fullName>
    </submittedName>
</protein>
<dbReference type="Proteomes" id="UP000598217">
    <property type="component" value="Unassembled WGS sequence"/>
</dbReference>
<organism evidence="1 2">
    <name type="scientific">Nocardiopsis terrae</name>
    <dbReference type="NCBI Taxonomy" id="372655"/>
    <lineage>
        <taxon>Bacteria</taxon>
        <taxon>Bacillati</taxon>
        <taxon>Actinomycetota</taxon>
        <taxon>Actinomycetes</taxon>
        <taxon>Streptosporangiales</taxon>
        <taxon>Nocardiopsidaceae</taxon>
        <taxon>Nocardiopsis</taxon>
    </lineage>
</organism>
<reference evidence="1 2" key="1">
    <citation type="submission" date="2020-10" db="EMBL/GenBank/DDBJ databases">
        <title>Sequencing the genomes of 1000 actinobacteria strains.</title>
        <authorList>
            <person name="Klenk H.-P."/>
        </authorList>
    </citation>
    <scope>NUCLEOTIDE SEQUENCE [LARGE SCALE GENOMIC DNA]</scope>
    <source>
        <strain evidence="1 2">DSM 45157</strain>
    </source>
</reference>
<sequence>MANERGSGPDRATTRAWQAIGGAADLVERVSYRGAGEVLPAALPVRELARATVGACSLAAAELLAVRNGGPVPGVPVDEGAVATAFVSERHLLVDGRKPTSFAPLSGFWRAADGWVRTHANYPHHRARLLSALGLGTGTGPDGLAEELLSRTAHQIQETVYAQGGLAVAMAPVPGPGGGPGGAGEFTAAGLPLAGFETLGGVGDRRLPPAALPAAGVRVLDLTRVIAGPVATRTLALLGADVLRVDAPGLPEDPDSHTDTGTGKRSTLLDLATDEGRSTFEALLDTADAVVTGYRPGALDRHGLVAEELIARRPGLVVAQLCAWGWTGPWAERRGFDSLVQAASGIAAIEAGPDGRPGALPAQALDHGTGYLLAAGVLRALTERQADGRGRRLRFSLAGTAGWLLNGIDPEPAAEGGYDAGAWLTGAASPYGPLRYALPPVRYEGGPGDWAAPATRWGSDPALWL</sequence>
<evidence type="ECO:0000313" key="1">
    <source>
        <dbReference type="EMBL" id="MBE1460354.1"/>
    </source>
</evidence>